<name>A0A0D3I9L2_EMIH1</name>
<keyword evidence="4" id="KW-1185">Reference proteome</keyword>
<evidence type="ECO:0000256" key="1">
    <source>
        <dbReference type="SAM" id="MobiDB-lite"/>
    </source>
</evidence>
<dbReference type="InterPro" id="IPR001841">
    <property type="entry name" value="Znf_RING"/>
</dbReference>
<dbReference type="PaxDb" id="2903-EOD07947"/>
<dbReference type="RefSeq" id="XP_005760376.1">
    <property type="nucleotide sequence ID" value="XM_005760319.1"/>
</dbReference>
<feature type="region of interest" description="Disordered" evidence="1">
    <location>
        <begin position="30"/>
        <end position="68"/>
    </location>
</feature>
<dbReference type="SUPFAM" id="SSF57850">
    <property type="entry name" value="RING/U-box"/>
    <property type="match status" value="1"/>
</dbReference>
<proteinExistence type="predicted"/>
<dbReference type="Proteomes" id="UP000013827">
    <property type="component" value="Unassembled WGS sequence"/>
</dbReference>
<dbReference type="InterPro" id="IPR013083">
    <property type="entry name" value="Znf_RING/FYVE/PHD"/>
</dbReference>
<dbReference type="AlphaFoldDB" id="A0A0D3I9L2"/>
<organism evidence="3 4">
    <name type="scientific">Emiliania huxleyi (strain CCMP1516)</name>
    <dbReference type="NCBI Taxonomy" id="280463"/>
    <lineage>
        <taxon>Eukaryota</taxon>
        <taxon>Haptista</taxon>
        <taxon>Haptophyta</taxon>
        <taxon>Prymnesiophyceae</taxon>
        <taxon>Isochrysidales</taxon>
        <taxon>Noelaerhabdaceae</taxon>
        <taxon>Emiliania</taxon>
    </lineage>
</organism>
<feature type="domain" description="RING-type" evidence="2">
    <location>
        <begin position="234"/>
        <end position="261"/>
    </location>
</feature>
<dbReference type="Gene3D" id="3.30.40.10">
    <property type="entry name" value="Zinc/RING finger domain, C3HC4 (zinc finger)"/>
    <property type="match status" value="1"/>
</dbReference>
<evidence type="ECO:0000313" key="3">
    <source>
        <dbReference type="EnsemblProtists" id="EOD07947"/>
    </source>
</evidence>
<dbReference type="KEGG" id="ehx:EMIHUDRAFT_217957"/>
<evidence type="ECO:0000313" key="4">
    <source>
        <dbReference type="Proteomes" id="UP000013827"/>
    </source>
</evidence>
<accession>A0A0D3I9L2</accession>
<dbReference type="EnsemblProtists" id="EOD07947">
    <property type="protein sequence ID" value="EOD07947"/>
    <property type="gene ID" value="EMIHUDRAFT_217957"/>
</dbReference>
<sequence>MCIADDEAAERNFNAFCFWRQPLLELKETEEATPRLSQRPHHQQLGPGEASMQGSRSQRLPPATEETVRECLRGHPEESAAAPLGGERAAAEQPPRVRPPLEVEVPLDEQTAGLLAGGAGERLLGLLGRLSSHLGHNSRFSRAAEALQSDVQALRTESAGPERQGLENSAREVQRGGVEVLGFSDAASPSGGAAGGPTPAALEAQFAPAVQQCLPTPASPAAVQRLLASQALSDAVLQMPCSHLFHLECLTQWLGTRNSCPSG</sequence>
<evidence type="ECO:0000259" key="2">
    <source>
        <dbReference type="Pfam" id="PF13639"/>
    </source>
</evidence>
<dbReference type="Pfam" id="PF13639">
    <property type="entry name" value="zf-RING_2"/>
    <property type="match status" value="1"/>
</dbReference>
<dbReference type="HOGENOM" id="CLU_1059361_0_0_1"/>
<dbReference type="GeneID" id="17254184"/>
<reference evidence="4" key="1">
    <citation type="journal article" date="2013" name="Nature">
        <title>Pan genome of the phytoplankton Emiliania underpins its global distribution.</title>
        <authorList>
            <person name="Read B.A."/>
            <person name="Kegel J."/>
            <person name="Klute M.J."/>
            <person name="Kuo A."/>
            <person name="Lefebvre S.C."/>
            <person name="Maumus F."/>
            <person name="Mayer C."/>
            <person name="Miller J."/>
            <person name="Monier A."/>
            <person name="Salamov A."/>
            <person name="Young J."/>
            <person name="Aguilar M."/>
            <person name="Claverie J.M."/>
            <person name="Frickenhaus S."/>
            <person name="Gonzalez K."/>
            <person name="Herman E.K."/>
            <person name="Lin Y.C."/>
            <person name="Napier J."/>
            <person name="Ogata H."/>
            <person name="Sarno A.F."/>
            <person name="Shmutz J."/>
            <person name="Schroeder D."/>
            <person name="de Vargas C."/>
            <person name="Verret F."/>
            <person name="von Dassow P."/>
            <person name="Valentin K."/>
            <person name="Van de Peer Y."/>
            <person name="Wheeler G."/>
            <person name="Dacks J.B."/>
            <person name="Delwiche C.F."/>
            <person name="Dyhrman S.T."/>
            <person name="Glockner G."/>
            <person name="John U."/>
            <person name="Richards T."/>
            <person name="Worden A.Z."/>
            <person name="Zhang X."/>
            <person name="Grigoriev I.V."/>
            <person name="Allen A.E."/>
            <person name="Bidle K."/>
            <person name="Borodovsky M."/>
            <person name="Bowler C."/>
            <person name="Brownlee C."/>
            <person name="Cock J.M."/>
            <person name="Elias M."/>
            <person name="Gladyshev V.N."/>
            <person name="Groth M."/>
            <person name="Guda C."/>
            <person name="Hadaegh A."/>
            <person name="Iglesias-Rodriguez M.D."/>
            <person name="Jenkins J."/>
            <person name="Jones B.M."/>
            <person name="Lawson T."/>
            <person name="Leese F."/>
            <person name="Lindquist E."/>
            <person name="Lobanov A."/>
            <person name="Lomsadze A."/>
            <person name="Malik S.B."/>
            <person name="Marsh M.E."/>
            <person name="Mackinder L."/>
            <person name="Mock T."/>
            <person name="Mueller-Roeber B."/>
            <person name="Pagarete A."/>
            <person name="Parker M."/>
            <person name="Probert I."/>
            <person name="Quesneville H."/>
            <person name="Raines C."/>
            <person name="Rensing S.A."/>
            <person name="Riano-Pachon D.M."/>
            <person name="Richier S."/>
            <person name="Rokitta S."/>
            <person name="Shiraiwa Y."/>
            <person name="Soanes D.M."/>
            <person name="van der Giezen M."/>
            <person name="Wahlund T.M."/>
            <person name="Williams B."/>
            <person name="Wilson W."/>
            <person name="Wolfe G."/>
            <person name="Wurch L.L."/>
        </authorList>
    </citation>
    <scope>NUCLEOTIDE SEQUENCE</scope>
</reference>
<protein>
    <recommendedName>
        <fullName evidence="2">RING-type domain-containing protein</fullName>
    </recommendedName>
</protein>
<reference evidence="3" key="2">
    <citation type="submission" date="2024-10" db="UniProtKB">
        <authorList>
            <consortium name="EnsemblProtists"/>
        </authorList>
    </citation>
    <scope>IDENTIFICATION</scope>
</reference>